<reference evidence="1 2" key="1">
    <citation type="journal article" date="2020" name="Environ. Microbiol. Rep.">
        <title>Redox cycling of Fe(II) and Fe(III) in magnetite accelerates aceticlastic methanogenesis by Methanosarcina mazei.</title>
        <authorList>
            <person name="Wang H."/>
            <person name="Byrne J.M."/>
            <person name="Liu P."/>
            <person name="Liu J."/>
            <person name="Dong X."/>
            <person name="Lu Y."/>
        </authorList>
    </citation>
    <scope>NUCLEOTIDE SEQUENCE [LARGE SCALE GENOMIC DNA]</scope>
    <source>
        <strain evidence="2">zm-15</strain>
    </source>
</reference>
<dbReference type="GeneID" id="44087072"/>
<protein>
    <recommendedName>
        <fullName evidence="3">AbiTii domain-containing protein</fullName>
    </recommendedName>
</protein>
<evidence type="ECO:0000313" key="1">
    <source>
        <dbReference type="EMBL" id="QIB91006.1"/>
    </source>
</evidence>
<dbReference type="EMBL" id="CP042908">
    <property type="protein sequence ID" value="QIB91006.1"/>
    <property type="molecule type" value="Genomic_DNA"/>
</dbReference>
<sequence>MDVVISDLIKFNETTIKELNDLLTSFYKNFSNINKIENSCFQKLIELSGAYCGFPFGHYTEVYYYTLKSPPFDKQFDVGVGSFGRQPDGWIQLTNQQKNKFEKELPNTGLMTDKLTKINVVLLPLIQEAIDRNFIIKTLDNFDEQYVELKELEGRWIYSPQEFIDKYSIRDVFTRDSSMISRYGYPYHSVLMATYDALFHSVRLVENKINSSSRVLRRINYALPFATVKGTGDDIINHTIQIGSYVQGNGNILSNTTSYANSGQMNLNIENKNEVEKSLQEFLRRLGETDELDKYQKDDIAEDTDKIINELSKPQESQDEGMIDHRVKKIWRSVKDVVALSASLVSIAKALGISLIV</sequence>
<gene>
    <name evidence="1" type="ORF">FQU78_08005</name>
</gene>
<evidence type="ECO:0008006" key="3">
    <source>
        <dbReference type="Google" id="ProtNLM"/>
    </source>
</evidence>
<name>A0A6C0VJ95_METMZ</name>
<evidence type="ECO:0000313" key="2">
    <source>
        <dbReference type="Proteomes" id="UP000467371"/>
    </source>
</evidence>
<dbReference type="Proteomes" id="UP000467371">
    <property type="component" value="Chromosome"/>
</dbReference>
<dbReference type="AlphaFoldDB" id="A0A6C0VJ95"/>
<proteinExistence type="predicted"/>
<accession>A0A6C0VJ95</accession>
<organism evidence="1 2">
    <name type="scientific">Methanosarcina mazei</name>
    <name type="common">Methanosarcina frisia</name>
    <dbReference type="NCBI Taxonomy" id="2209"/>
    <lineage>
        <taxon>Archaea</taxon>
        <taxon>Methanobacteriati</taxon>
        <taxon>Methanobacteriota</taxon>
        <taxon>Stenosarchaea group</taxon>
        <taxon>Methanomicrobia</taxon>
        <taxon>Methanosarcinales</taxon>
        <taxon>Methanosarcinaceae</taxon>
        <taxon>Methanosarcina</taxon>
    </lineage>
</organism>
<dbReference type="RefSeq" id="WP_163645527.1">
    <property type="nucleotide sequence ID" value="NZ_CP042908.1"/>
</dbReference>